<evidence type="ECO:0000256" key="3">
    <source>
        <dbReference type="ARBA" id="ARBA00022527"/>
    </source>
</evidence>
<accession>A0AAJ8JXV3</accession>
<proteinExistence type="inferred from homology"/>
<feature type="binding site" evidence="9">
    <location>
        <position position="424"/>
    </location>
    <ligand>
        <name>ATP</name>
        <dbReference type="ChEBI" id="CHEBI:30616"/>
    </ligand>
</feature>
<feature type="compositionally biased region" description="Pro residues" evidence="10">
    <location>
        <begin position="298"/>
        <end position="327"/>
    </location>
</feature>
<dbReference type="InterPro" id="IPR017441">
    <property type="entry name" value="Protein_kinase_ATP_BS"/>
</dbReference>
<dbReference type="PROSITE" id="PS00108">
    <property type="entry name" value="PROTEIN_KINASE_ST"/>
    <property type="match status" value="1"/>
</dbReference>
<dbReference type="SMART" id="SM00220">
    <property type="entry name" value="S_TKc"/>
    <property type="match status" value="1"/>
</dbReference>
<dbReference type="InterPro" id="IPR011009">
    <property type="entry name" value="Kinase-like_dom_sf"/>
</dbReference>
<feature type="region of interest" description="Disordered" evidence="10">
    <location>
        <begin position="859"/>
        <end position="954"/>
    </location>
</feature>
<evidence type="ECO:0000256" key="5">
    <source>
        <dbReference type="ARBA" id="ARBA00022741"/>
    </source>
</evidence>
<dbReference type="Pfam" id="PF00069">
    <property type="entry name" value="Pkinase"/>
    <property type="match status" value="1"/>
</dbReference>
<reference evidence="12" key="3">
    <citation type="submission" date="2024-01" db="EMBL/GenBank/DDBJ databases">
        <authorList>
            <person name="Coelho M.A."/>
            <person name="David-Palma M."/>
            <person name="Shea T."/>
            <person name="Sun S."/>
            <person name="Cuomo C.A."/>
            <person name="Heitman J."/>
        </authorList>
    </citation>
    <scope>NUCLEOTIDE SEQUENCE</scope>
    <source>
        <strain evidence="12">CBS 7841</strain>
    </source>
</reference>
<dbReference type="InterPro" id="IPR050108">
    <property type="entry name" value="CDK"/>
</dbReference>
<evidence type="ECO:0000256" key="1">
    <source>
        <dbReference type="ARBA" id="ARBA00004123"/>
    </source>
</evidence>
<dbReference type="FunFam" id="1.10.510.10:FF:000624">
    <property type="entry name" value="Mitogen-activated protein kinase"/>
    <property type="match status" value="1"/>
</dbReference>
<feature type="compositionally biased region" description="Basic and acidic residues" evidence="10">
    <location>
        <begin position="142"/>
        <end position="169"/>
    </location>
</feature>
<dbReference type="GO" id="GO:0004693">
    <property type="term" value="F:cyclin-dependent protein serine/threonine kinase activity"/>
    <property type="evidence" value="ECO:0007669"/>
    <property type="project" value="TreeGrafter"/>
</dbReference>
<dbReference type="AlphaFoldDB" id="A0AAJ8JXV3"/>
<evidence type="ECO:0000313" key="12">
    <source>
        <dbReference type="EMBL" id="WVN90457.1"/>
    </source>
</evidence>
<reference evidence="12" key="2">
    <citation type="journal article" date="2022" name="Elife">
        <title>Obligate sexual reproduction of a homothallic fungus closely related to the Cryptococcus pathogenic species complex.</title>
        <authorList>
            <person name="Passer A.R."/>
            <person name="Clancey S.A."/>
            <person name="Shea T."/>
            <person name="David-Palma M."/>
            <person name="Averette A.F."/>
            <person name="Boekhout T."/>
            <person name="Porcel B.M."/>
            <person name="Nowrousian M."/>
            <person name="Cuomo C.A."/>
            <person name="Sun S."/>
            <person name="Heitman J."/>
            <person name="Coelho M.A."/>
        </authorList>
    </citation>
    <scope>NUCLEOTIDE SEQUENCE</scope>
    <source>
        <strain evidence="12">CBS 7841</strain>
    </source>
</reference>
<gene>
    <name evidence="12" type="ORF">L203_105693</name>
</gene>
<comment type="similarity">
    <text evidence="2">Belongs to the protein kinase superfamily. CMGC Ser/Thr protein kinase family. CDC2/CDKX subfamily.</text>
</comment>
<keyword evidence="5 9" id="KW-0547">Nucleotide-binding</keyword>
<keyword evidence="8" id="KW-0539">Nucleus</keyword>
<feature type="compositionally biased region" description="Acidic residues" evidence="10">
    <location>
        <begin position="9"/>
        <end position="19"/>
    </location>
</feature>
<dbReference type="SUPFAM" id="SSF56112">
    <property type="entry name" value="Protein kinase-like (PK-like)"/>
    <property type="match status" value="1"/>
</dbReference>
<feature type="compositionally biased region" description="Basic and acidic residues" evidence="10">
    <location>
        <begin position="176"/>
        <end position="205"/>
    </location>
</feature>
<comment type="subcellular location">
    <subcellularLocation>
        <location evidence="1">Nucleus</location>
    </subcellularLocation>
</comment>
<evidence type="ECO:0000256" key="2">
    <source>
        <dbReference type="ARBA" id="ARBA00006485"/>
    </source>
</evidence>
<dbReference type="GO" id="GO:0005524">
    <property type="term" value="F:ATP binding"/>
    <property type="evidence" value="ECO:0007669"/>
    <property type="project" value="UniProtKB-UniRule"/>
</dbReference>
<evidence type="ECO:0000256" key="8">
    <source>
        <dbReference type="ARBA" id="ARBA00023242"/>
    </source>
</evidence>
<dbReference type="GeneID" id="91089902"/>
<dbReference type="Proteomes" id="UP000094043">
    <property type="component" value="Chromosome 7"/>
</dbReference>
<feature type="compositionally biased region" description="Basic and acidic residues" evidence="10">
    <location>
        <begin position="932"/>
        <end position="954"/>
    </location>
</feature>
<dbReference type="PROSITE" id="PS50011">
    <property type="entry name" value="PROTEIN_KINASE_DOM"/>
    <property type="match status" value="1"/>
</dbReference>
<feature type="region of interest" description="Disordered" evidence="10">
    <location>
        <begin position="747"/>
        <end position="789"/>
    </location>
</feature>
<keyword evidence="4" id="KW-0808">Transferase</keyword>
<keyword evidence="3" id="KW-0723">Serine/threonine-protein kinase</keyword>
<evidence type="ECO:0000256" key="10">
    <source>
        <dbReference type="SAM" id="MobiDB-lite"/>
    </source>
</evidence>
<reference evidence="12" key="1">
    <citation type="submission" date="2016-06" db="EMBL/GenBank/DDBJ databases">
        <authorList>
            <person name="Cuomo C."/>
            <person name="Litvintseva A."/>
            <person name="Heitman J."/>
            <person name="Chen Y."/>
            <person name="Sun S."/>
            <person name="Springer D."/>
            <person name="Dromer F."/>
            <person name="Young S."/>
            <person name="Zeng Q."/>
            <person name="Chapman S."/>
            <person name="Gujja S."/>
            <person name="Saif S."/>
            <person name="Birren B."/>
        </authorList>
    </citation>
    <scope>NUCLEOTIDE SEQUENCE</scope>
    <source>
        <strain evidence="12">CBS 7841</strain>
    </source>
</reference>
<dbReference type="Gene3D" id="1.10.510.10">
    <property type="entry name" value="Transferase(Phosphotransferase) domain 1"/>
    <property type="match status" value="1"/>
</dbReference>
<dbReference type="EMBL" id="CP143790">
    <property type="protein sequence ID" value="WVN90457.1"/>
    <property type="molecule type" value="Genomic_DNA"/>
</dbReference>
<dbReference type="RefSeq" id="XP_066071157.1">
    <property type="nucleotide sequence ID" value="XM_066215060.1"/>
</dbReference>
<sequence length="954" mass="107163">MRYTSKENEPEDGELFEDESSQKSSSQSHYEWSNPLNTDRYVNKNEMPPSHTSSARKSKSKPFLPPPGDLKDISSFSRRPWTRHSPSHRSRSPPLLYGNDEERSNSSQYSLPPKPVHPYRTSRTGPHSPRHSRGYDASKGAYDGDRNRMYDNRYRERLSHDKNSSRDANARYSGLPHDRNSHKEVDRRGHRELDRDQSRPHERSRQYSITSDGDNERELGHRNDRVHRKEIQKNHDNSRRRSRSPRKRSPFYECERYPGVERASNHSSLGEQPKSASGLKPLVRNRYRPPQQNSDTVLPPPSPSAPPPPSPSCSPPPPEGSPPPLPPNTDTIRNVTVPPAPKPHAQAATRPSSPRTKEEDRKGRKKTWKFKMWGDDEESKALGKTFSGSSSLMRYNLGKKLGEGTFGVVMKAVENDTKREVALKKITTHNARDGTHITTLREIEILKSLHHCNVVPLLNMVIERTNHSQNTFIRGEMFMVFPYMDHDLCGLLGNSDFKLNHSLSKLLLKQILEGMAYIHANNIIHRDIKTANILVDKWAQVMIADFGLARPWTDTLPSHIATEYTNMVVTRWYRAPELLLGSTRYKPAVDLWSVGCVLGEMYYKRPILPGAHDRGQLSLIIGKCGPLNQETWPGWDQLPGFPEAPGFAWDKTPRQRNILEDAKMWQMDRGGADLLVKLLSLNPDKRPTASEALDHPWFWVSPKPADPKSIKLELAPSHEMTAWHKQPAVPAHQPPQKVSYQQPQSYAYQPGYSAPQQSRMPQRRPGQGDAYTSRSYSGQNVNPYGPSTQQVQAQGYGYQIPNQYHTGMPPQAVDPYSVMKSHVAPNPYDSGLQPTQGVTHGSVAPSYAAGRQQMGYPQQTYLDPTATHGQPPASHIFPSRSGLSSGNVPPPPFALKGQSGGSVPPPPFALSGGNGRNGSGKDQGAPHGLKRHGSERIAGDIKRQKTERDEGLPY</sequence>
<organism evidence="12 13">
    <name type="scientific">Cryptococcus depauperatus CBS 7841</name>
    <dbReference type="NCBI Taxonomy" id="1295531"/>
    <lineage>
        <taxon>Eukaryota</taxon>
        <taxon>Fungi</taxon>
        <taxon>Dikarya</taxon>
        <taxon>Basidiomycota</taxon>
        <taxon>Agaricomycotina</taxon>
        <taxon>Tremellomycetes</taxon>
        <taxon>Tremellales</taxon>
        <taxon>Cryptococcaceae</taxon>
        <taxon>Cryptococcus</taxon>
    </lineage>
</organism>
<feature type="region of interest" description="Disordered" evidence="10">
    <location>
        <begin position="824"/>
        <end position="843"/>
    </location>
</feature>
<dbReference type="PANTHER" id="PTHR24056">
    <property type="entry name" value="CELL DIVISION PROTEIN KINASE"/>
    <property type="match status" value="1"/>
</dbReference>
<keyword evidence="13" id="KW-1185">Reference proteome</keyword>
<evidence type="ECO:0000259" key="11">
    <source>
        <dbReference type="PROSITE" id="PS50011"/>
    </source>
</evidence>
<evidence type="ECO:0000256" key="6">
    <source>
        <dbReference type="ARBA" id="ARBA00022777"/>
    </source>
</evidence>
<evidence type="ECO:0000256" key="9">
    <source>
        <dbReference type="PROSITE-ProRule" id="PRU10141"/>
    </source>
</evidence>
<dbReference type="PANTHER" id="PTHR24056:SF233">
    <property type="entry name" value="CYCLIN-DEPENDENT KINASE 9"/>
    <property type="match status" value="1"/>
</dbReference>
<dbReference type="PROSITE" id="PS00107">
    <property type="entry name" value="PROTEIN_KINASE_ATP"/>
    <property type="match status" value="1"/>
</dbReference>
<keyword evidence="7 9" id="KW-0067">ATP-binding</keyword>
<dbReference type="KEGG" id="cdep:91089902"/>
<protein>
    <recommendedName>
        <fullName evidence="11">Protein kinase domain-containing protein</fullName>
    </recommendedName>
</protein>
<feature type="compositionally biased region" description="Basic and acidic residues" evidence="10">
    <location>
        <begin position="214"/>
        <end position="239"/>
    </location>
</feature>
<keyword evidence="6" id="KW-0418">Kinase</keyword>
<feature type="compositionally biased region" description="Basic residues" evidence="10">
    <location>
        <begin position="240"/>
        <end position="249"/>
    </location>
</feature>
<dbReference type="InterPro" id="IPR000719">
    <property type="entry name" value="Prot_kinase_dom"/>
</dbReference>
<dbReference type="GO" id="GO:0005634">
    <property type="term" value="C:nucleus"/>
    <property type="evidence" value="ECO:0007669"/>
    <property type="project" value="UniProtKB-SubCell"/>
</dbReference>
<evidence type="ECO:0000256" key="4">
    <source>
        <dbReference type="ARBA" id="ARBA00022679"/>
    </source>
</evidence>
<dbReference type="InterPro" id="IPR008271">
    <property type="entry name" value="Ser/Thr_kinase_AS"/>
</dbReference>
<name>A0AAJ8JXV3_9TREE</name>
<evidence type="ECO:0000313" key="13">
    <source>
        <dbReference type="Proteomes" id="UP000094043"/>
    </source>
</evidence>
<feature type="region of interest" description="Disordered" evidence="10">
    <location>
        <begin position="1"/>
        <end position="367"/>
    </location>
</feature>
<feature type="compositionally biased region" description="Basic residues" evidence="10">
    <location>
        <begin position="80"/>
        <end position="91"/>
    </location>
</feature>
<dbReference type="Gene3D" id="3.30.200.20">
    <property type="entry name" value="Phosphorylase Kinase, domain 1"/>
    <property type="match status" value="1"/>
</dbReference>
<feature type="compositionally biased region" description="Polar residues" evidence="10">
    <location>
        <begin position="770"/>
        <end position="789"/>
    </location>
</feature>
<evidence type="ECO:0000256" key="7">
    <source>
        <dbReference type="ARBA" id="ARBA00022840"/>
    </source>
</evidence>
<feature type="domain" description="Protein kinase" evidence="11">
    <location>
        <begin position="395"/>
        <end position="698"/>
    </location>
</feature>